<dbReference type="RefSeq" id="WP_216876740.1">
    <property type="nucleotide sequence ID" value="NZ_JAERQM010000004.1"/>
</dbReference>
<gene>
    <name evidence="1" type="ORF">JJQ90_14950</name>
</gene>
<comment type="caution">
    <text evidence="1">The sequence shown here is derived from an EMBL/GenBank/DDBJ whole genome shotgun (WGS) entry which is preliminary data.</text>
</comment>
<dbReference type="EMBL" id="JAERQM010000004">
    <property type="protein sequence ID" value="MBU8545016.1"/>
    <property type="molecule type" value="Genomic_DNA"/>
</dbReference>
<evidence type="ECO:0000313" key="2">
    <source>
        <dbReference type="Proteomes" id="UP000689967"/>
    </source>
</evidence>
<proteinExistence type="predicted"/>
<accession>A0ABS6H9G6</accession>
<reference evidence="1 2" key="1">
    <citation type="submission" date="2021-01" db="EMBL/GenBank/DDBJ databases">
        <title>Roseomonas sp. nov, a bacterium isolated from an oil production mixture in Yumen Oilfield.</title>
        <authorList>
            <person name="Wu D."/>
        </authorList>
    </citation>
    <scope>NUCLEOTIDE SEQUENCE [LARGE SCALE GENOMIC DNA]</scope>
    <source>
        <strain evidence="1 2">ROY-5-3</strain>
    </source>
</reference>
<sequence length="125" mass="12220">MSITNFSGTTFKVTAVSPSSGKISDIAVGDVIGALSGATQVFSASSTSGSSGAAAGSVSIASEAASFVLQYQFKPNSSSGGCPCQASNPGGSRLQQGNYTVTAEAVAGQSNGQASIAWTINSGWA</sequence>
<organism evidence="1 2">
    <name type="scientific">Falsiroseomonas oleicola</name>
    <dbReference type="NCBI Taxonomy" id="2801474"/>
    <lineage>
        <taxon>Bacteria</taxon>
        <taxon>Pseudomonadati</taxon>
        <taxon>Pseudomonadota</taxon>
        <taxon>Alphaproteobacteria</taxon>
        <taxon>Acetobacterales</taxon>
        <taxon>Roseomonadaceae</taxon>
        <taxon>Falsiroseomonas</taxon>
    </lineage>
</organism>
<protein>
    <submittedName>
        <fullName evidence="1">Uncharacterized protein</fullName>
    </submittedName>
</protein>
<keyword evidence="2" id="KW-1185">Reference proteome</keyword>
<evidence type="ECO:0000313" key="1">
    <source>
        <dbReference type="EMBL" id="MBU8545016.1"/>
    </source>
</evidence>
<name>A0ABS6H9G6_9PROT</name>
<dbReference type="Proteomes" id="UP000689967">
    <property type="component" value="Unassembled WGS sequence"/>
</dbReference>